<reference evidence="2 3" key="1">
    <citation type="journal article" date="2021" name="Sci. Rep.">
        <title>Genome sequencing of the multicellular alga Astrephomene provides insights into convergent evolution of germ-soma differentiation.</title>
        <authorList>
            <person name="Yamashita S."/>
            <person name="Yamamoto K."/>
            <person name="Matsuzaki R."/>
            <person name="Suzuki S."/>
            <person name="Yamaguchi H."/>
            <person name="Hirooka S."/>
            <person name="Minakuchi Y."/>
            <person name="Miyagishima S."/>
            <person name="Kawachi M."/>
            <person name="Toyoda A."/>
            <person name="Nozaki H."/>
        </authorList>
    </citation>
    <scope>NUCLEOTIDE SEQUENCE [LARGE SCALE GENOMIC DNA]</scope>
    <source>
        <strain evidence="2 3">NIES-4017</strain>
    </source>
</reference>
<dbReference type="EMBL" id="BMAR01000017">
    <property type="protein sequence ID" value="GFR47242.1"/>
    <property type="molecule type" value="Genomic_DNA"/>
</dbReference>
<evidence type="ECO:0000313" key="3">
    <source>
        <dbReference type="Proteomes" id="UP001054857"/>
    </source>
</evidence>
<dbReference type="Proteomes" id="UP001054857">
    <property type="component" value="Unassembled WGS sequence"/>
</dbReference>
<evidence type="ECO:0000256" key="1">
    <source>
        <dbReference type="SAM" id="MobiDB-lite"/>
    </source>
</evidence>
<dbReference type="AlphaFoldDB" id="A0AAD3HNI1"/>
<comment type="caution">
    <text evidence="2">The sequence shown here is derived from an EMBL/GenBank/DDBJ whole genome shotgun (WGS) entry which is preliminary data.</text>
</comment>
<proteinExistence type="predicted"/>
<gene>
    <name evidence="2" type="ORF">Agub_g8926</name>
</gene>
<organism evidence="2 3">
    <name type="scientific">Astrephomene gubernaculifera</name>
    <dbReference type="NCBI Taxonomy" id="47775"/>
    <lineage>
        <taxon>Eukaryota</taxon>
        <taxon>Viridiplantae</taxon>
        <taxon>Chlorophyta</taxon>
        <taxon>core chlorophytes</taxon>
        <taxon>Chlorophyceae</taxon>
        <taxon>CS clade</taxon>
        <taxon>Chlamydomonadales</taxon>
        <taxon>Astrephomenaceae</taxon>
        <taxon>Astrephomene</taxon>
    </lineage>
</organism>
<accession>A0AAD3HNI1</accession>
<feature type="non-terminal residue" evidence="2">
    <location>
        <position position="128"/>
    </location>
</feature>
<feature type="region of interest" description="Disordered" evidence="1">
    <location>
        <begin position="1"/>
        <end position="65"/>
    </location>
</feature>
<protein>
    <submittedName>
        <fullName evidence="2">Uncharacterized protein</fullName>
    </submittedName>
</protein>
<name>A0AAD3HNI1_9CHLO</name>
<keyword evidence="3" id="KW-1185">Reference proteome</keyword>
<evidence type="ECO:0000313" key="2">
    <source>
        <dbReference type="EMBL" id="GFR47242.1"/>
    </source>
</evidence>
<sequence length="128" mass="11983">AGVGAAGDQRGGAPPSPLRARASAGVGSSGAAGGVTSLGSAGGAGRYGSRVGESPMRASVASDGAAARGMAHQDLLKGGAAGAAERLASDFARLQGPSGAAAAGLVRQGGASNAALPYVLANGRVKMR</sequence>